<proteinExistence type="predicted"/>
<evidence type="ECO:0000259" key="1">
    <source>
        <dbReference type="Pfam" id="PF00549"/>
    </source>
</evidence>
<dbReference type="Gene3D" id="3.40.50.720">
    <property type="entry name" value="NAD(P)-binding Rossmann-like Domain"/>
    <property type="match status" value="1"/>
</dbReference>
<dbReference type="STRING" id="1293.SH09_00065"/>
<evidence type="ECO:0000313" key="6">
    <source>
        <dbReference type="Proteomes" id="UP000321057"/>
    </source>
</evidence>
<dbReference type="GO" id="GO:0006099">
    <property type="term" value="P:tricarboxylic acid cycle"/>
    <property type="evidence" value="ECO:0007669"/>
    <property type="project" value="TreeGrafter"/>
</dbReference>
<dbReference type="InterPro" id="IPR005811">
    <property type="entry name" value="SUCC_ACL_C"/>
</dbReference>
<dbReference type="EMBL" id="UHDK01000001">
    <property type="protein sequence ID" value="SUM31388.1"/>
    <property type="molecule type" value="Genomic_DNA"/>
</dbReference>
<dbReference type="GO" id="GO:0009361">
    <property type="term" value="C:succinate-CoA ligase complex (ADP-forming)"/>
    <property type="evidence" value="ECO:0007669"/>
    <property type="project" value="TreeGrafter"/>
</dbReference>
<dbReference type="SUPFAM" id="SSF52210">
    <property type="entry name" value="Succinyl-CoA synthetase domains"/>
    <property type="match status" value="2"/>
</dbReference>
<dbReference type="InterPro" id="IPR016102">
    <property type="entry name" value="Succinyl-CoA_synth-like"/>
</dbReference>
<dbReference type="PANTHER" id="PTHR11117:SF24">
    <property type="entry name" value="PROTEIN FDRA"/>
    <property type="match status" value="1"/>
</dbReference>
<feature type="domain" description="CoA-binding" evidence="2">
    <location>
        <begin position="191"/>
        <end position="284"/>
    </location>
</feature>
<dbReference type="Gene3D" id="3.40.50.261">
    <property type="entry name" value="Succinyl-CoA synthetase domains"/>
    <property type="match status" value="2"/>
</dbReference>
<dbReference type="OrthoDB" id="6193532at2"/>
<accession>A0A0D0QZR8</accession>
<dbReference type="RefSeq" id="WP_042737572.1">
    <property type="nucleotide sequence ID" value="NZ_BKAX01000006.1"/>
</dbReference>
<reference evidence="3 6" key="2">
    <citation type="submission" date="2019-07" db="EMBL/GenBank/DDBJ databases">
        <title>Whole genome shotgun sequence of Staphylococcus gallinarum NBRC 109767.</title>
        <authorList>
            <person name="Hosoyama A."/>
            <person name="Uohara A."/>
            <person name="Ohji S."/>
            <person name="Ichikawa N."/>
        </authorList>
    </citation>
    <scope>NUCLEOTIDE SEQUENCE [LARGE SCALE GENOMIC DNA]</scope>
    <source>
        <strain evidence="3 6">NBRC 109767</strain>
    </source>
</reference>
<feature type="domain" description="ATP-citrate synthase/succinyl-CoA ligase C-terminal" evidence="1">
    <location>
        <begin position="343"/>
        <end position="496"/>
    </location>
</feature>
<dbReference type="GO" id="GO:0004775">
    <property type="term" value="F:succinate-CoA ligase (ADP-forming) activity"/>
    <property type="evidence" value="ECO:0007669"/>
    <property type="project" value="TreeGrafter"/>
</dbReference>
<name>A0A0D0QZR8_STAGA</name>
<evidence type="ECO:0000313" key="4">
    <source>
        <dbReference type="EMBL" id="SUM31388.1"/>
    </source>
</evidence>
<evidence type="ECO:0000313" key="3">
    <source>
        <dbReference type="EMBL" id="GEQ06538.1"/>
    </source>
</evidence>
<protein>
    <submittedName>
        <fullName evidence="4">Membrane protein FdrA</fullName>
    </submittedName>
</protein>
<dbReference type="AlphaFoldDB" id="A0A0D0QZR8"/>
<dbReference type="Pfam" id="PF02629">
    <property type="entry name" value="CoA_binding"/>
    <property type="match status" value="1"/>
</dbReference>
<reference evidence="4 5" key="1">
    <citation type="submission" date="2018-06" db="EMBL/GenBank/DDBJ databases">
        <authorList>
            <consortium name="Pathogen Informatics"/>
            <person name="Doyle S."/>
        </authorList>
    </citation>
    <scope>NUCLEOTIDE SEQUENCE [LARGE SCALE GENOMIC DNA]</scope>
    <source>
        <strain evidence="4 5">NCTC12195</strain>
    </source>
</reference>
<dbReference type="EMBL" id="BKAX01000006">
    <property type="protein sequence ID" value="GEQ06538.1"/>
    <property type="molecule type" value="Genomic_DNA"/>
</dbReference>
<dbReference type="NCBIfam" id="NF004760">
    <property type="entry name" value="PRK06091.1"/>
    <property type="match status" value="1"/>
</dbReference>
<dbReference type="GO" id="GO:0004776">
    <property type="term" value="F:succinate-CoA ligase (GDP-forming) activity"/>
    <property type="evidence" value="ECO:0007669"/>
    <property type="project" value="TreeGrafter"/>
</dbReference>
<dbReference type="InterPro" id="IPR003781">
    <property type="entry name" value="CoA-bd"/>
</dbReference>
<dbReference type="Proteomes" id="UP000321057">
    <property type="component" value="Unassembled WGS sequence"/>
</dbReference>
<dbReference type="Proteomes" id="UP000255277">
    <property type="component" value="Unassembled WGS sequence"/>
</dbReference>
<sequence>MLHTIIKENTYQDSIVLMLLSNKLSAIEGVNKVSIMMGTPANKDIFKSSGLGTAELENAKPNDIVIVIDTEDAAKVEEVDQEVEAELKGKAESNDQEQKHNEASNWSRALELANNPNLALISIPGQYAAMEAENALNHNLNVFMFSDNVAKEDETRLKNLAHDKGLLVMGPDCGTGIIHGLPLAFTNIVNEGDIGIVGASGTGIQEVTTIIDREGKGVTNAIGTGGRDLSSEVGAITMLDSIKALNQDPTVKVITVISKPPAKEVEEQVLSVLRNIEKPVVTLFLGAKPTYTETNIYHAYTLEEAARVSVQLSNGETPNFKPRLFENISANLTAKQDGIKGFYSGGTLASEAAMLVKDTLGDLSSGETPEGFAYKGGNHEIIDLGDDIYTQGKPHPMIDPSKRIEMLETSSDDPATAVIMLDNVIGYGSHDDMASELAPTIQKILNKVKADGRSLVVLATVVGTEHDYQGYQAQIETLKAAGAIVCDTNDQMVRTALNLIGSTVEQPQLEVKQIDADPVDLSVDDKIMNLINVKPSVINIGLKSFTEAIQSSDAQVVQFNWRPIAGGNEKLMKVLQYLNNFEGETV</sequence>
<evidence type="ECO:0000313" key="5">
    <source>
        <dbReference type="Proteomes" id="UP000255277"/>
    </source>
</evidence>
<dbReference type="Pfam" id="PF00549">
    <property type="entry name" value="Ligase_CoA"/>
    <property type="match status" value="1"/>
</dbReference>
<keyword evidence="6" id="KW-1185">Reference proteome</keyword>
<organism evidence="4 5">
    <name type="scientific">Staphylococcus gallinarum</name>
    <dbReference type="NCBI Taxonomy" id="1293"/>
    <lineage>
        <taxon>Bacteria</taxon>
        <taxon>Bacillati</taxon>
        <taxon>Bacillota</taxon>
        <taxon>Bacilli</taxon>
        <taxon>Bacillales</taxon>
        <taxon>Staphylococcaceae</taxon>
        <taxon>Staphylococcus</taxon>
    </lineage>
</organism>
<dbReference type="GO" id="GO:0005829">
    <property type="term" value="C:cytosol"/>
    <property type="evidence" value="ECO:0007669"/>
    <property type="project" value="TreeGrafter"/>
</dbReference>
<gene>
    <name evidence="4" type="primary">fdrA</name>
    <name evidence="4" type="ORF">NCTC12195_00798</name>
    <name evidence="3" type="ORF">SGA02_23660</name>
</gene>
<evidence type="ECO:0000259" key="2">
    <source>
        <dbReference type="Pfam" id="PF02629"/>
    </source>
</evidence>
<dbReference type="PANTHER" id="PTHR11117">
    <property type="entry name" value="SUCCINYL-COA LIGASE SUBUNIT ALPHA"/>
    <property type="match status" value="1"/>
</dbReference>